<sequence length="58" mass="6068">MEFMNVCLSYVAGNGALYLLGKQPVGLLEATGIFFSSAVFAVLADSSIDLAKGKRVAL</sequence>
<dbReference type="Proteomes" id="UP000826014">
    <property type="component" value="Chromosome"/>
</dbReference>
<evidence type="ECO:0000313" key="1">
    <source>
        <dbReference type="EMBL" id="QYF48372.1"/>
    </source>
</evidence>
<accession>A0ABX8V467</accession>
<dbReference type="RefSeq" id="WP_220017744.1">
    <property type="nucleotide sequence ID" value="NZ_CP075587.1"/>
</dbReference>
<dbReference type="EMBL" id="CP075587">
    <property type="protein sequence ID" value="QYF48372.1"/>
    <property type="molecule type" value="Genomic_DNA"/>
</dbReference>
<evidence type="ECO:0000313" key="2">
    <source>
        <dbReference type="Proteomes" id="UP000826014"/>
    </source>
</evidence>
<gene>
    <name evidence="1" type="ORF">RHABOEDO_000519</name>
</gene>
<reference evidence="1 2" key="1">
    <citation type="journal article" date="2022" name="bioRxiv">
        <title>Ecology and evolution of chlamydial symbionts of arthropods.</title>
        <authorList>
            <person name="Halter T."/>
            <person name="Koestlbacher S."/>
            <person name="Collingro A."/>
            <person name="Sixt B.S."/>
            <person name="Toenshoff E.R."/>
            <person name="Hendrickx F."/>
            <person name="Kostanjsek R."/>
            <person name="Horn M."/>
        </authorList>
    </citation>
    <scope>NUCLEOTIDE SEQUENCE [LARGE SCALE GENOMIC DNA]</scope>
    <source>
        <strain evidence="1">W744xW776</strain>
    </source>
</reference>
<organism evidence="1 2">
    <name type="scientific">Candidatus Rhabdochlamydia oedothoracis</name>
    <dbReference type="NCBI Taxonomy" id="2720720"/>
    <lineage>
        <taxon>Bacteria</taxon>
        <taxon>Pseudomonadati</taxon>
        <taxon>Chlamydiota</taxon>
        <taxon>Chlamydiia</taxon>
        <taxon>Parachlamydiales</taxon>
        <taxon>Candidatus Rhabdochlamydiaceae</taxon>
        <taxon>Candidatus Rhabdochlamydia</taxon>
    </lineage>
</organism>
<name>A0ABX8V467_9BACT</name>
<protein>
    <submittedName>
        <fullName evidence="1">Uncharacterized protein</fullName>
    </submittedName>
</protein>
<proteinExistence type="predicted"/>
<keyword evidence="2" id="KW-1185">Reference proteome</keyword>